<evidence type="ECO:0000313" key="3">
    <source>
        <dbReference type="Proteomes" id="UP000801492"/>
    </source>
</evidence>
<organism evidence="2 3">
    <name type="scientific">Ignelater luminosus</name>
    <name type="common">Cucubano</name>
    <name type="synonym">Pyrophorus luminosus</name>
    <dbReference type="NCBI Taxonomy" id="2038154"/>
    <lineage>
        <taxon>Eukaryota</taxon>
        <taxon>Metazoa</taxon>
        <taxon>Ecdysozoa</taxon>
        <taxon>Arthropoda</taxon>
        <taxon>Hexapoda</taxon>
        <taxon>Insecta</taxon>
        <taxon>Pterygota</taxon>
        <taxon>Neoptera</taxon>
        <taxon>Endopterygota</taxon>
        <taxon>Coleoptera</taxon>
        <taxon>Polyphaga</taxon>
        <taxon>Elateriformia</taxon>
        <taxon>Elateroidea</taxon>
        <taxon>Elateridae</taxon>
        <taxon>Agrypninae</taxon>
        <taxon>Pyrophorini</taxon>
        <taxon>Ignelater</taxon>
    </lineage>
</organism>
<dbReference type="Gene3D" id="1.20.5.110">
    <property type="match status" value="1"/>
</dbReference>
<dbReference type="AlphaFoldDB" id="A0A8K0CAZ9"/>
<evidence type="ECO:0000256" key="1">
    <source>
        <dbReference type="ARBA" id="ARBA00006290"/>
    </source>
</evidence>
<dbReference type="InterPro" id="IPR019309">
    <property type="entry name" value="WASHC3"/>
</dbReference>
<keyword evidence="3" id="KW-1185">Reference proteome</keyword>
<protein>
    <recommendedName>
        <fullName evidence="4">Coiled-coil domain-containing protein 53</fullName>
    </recommendedName>
</protein>
<accession>A0A8K0CAZ9</accession>
<dbReference type="Pfam" id="PF10152">
    <property type="entry name" value="CCDC53"/>
    <property type="match status" value="1"/>
</dbReference>
<comment type="similarity">
    <text evidence="1">Belongs to the CCDC53 family.</text>
</comment>
<dbReference type="Proteomes" id="UP000801492">
    <property type="component" value="Unassembled WGS sequence"/>
</dbReference>
<sequence length="192" mass="21533">MEVADLPSIDPNVDYEKILPIHQKRIIAFINHFVTNTVSFLNTFAQSCESRLMEFEYKMQKVEASLLILESQLSSISSLKDVNNSKDSFECKNINEQKNSIDLPEIADEPRVIELQEDLEQKSALVGPKANEDPRFIKFFKMVQFGVPIAAVKNKMVVEGLNPDILDKPNDVVPGYIIQAKHDSSSGSSSST</sequence>
<dbReference type="GO" id="GO:0030041">
    <property type="term" value="P:actin filament polymerization"/>
    <property type="evidence" value="ECO:0007669"/>
    <property type="project" value="TreeGrafter"/>
</dbReference>
<gene>
    <name evidence="2" type="ORF">ILUMI_25188</name>
</gene>
<dbReference type="OrthoDB" id="268027at2759"/>
<reference evidence="2" key="1">
    <citation type="submission" date="2019-08" db="EMBL/GenBank/DDBJ databases">
        <title>The genome of the North American firefly Photinus pyralis.</title>
        <authorList>
            <consortium name="Photinus pyralis genome working group"/>
            <person name="Fallon T.R."/>
            <person name="Sander Lower S.E."/>
            <person name="Weng J.-K."/>
        </authorList>
    </citation>
    <scope>NUCLEOTIDE SEQUENCE</scope>
    <source>
        <strain evidence="2">TRF0915ILg1</strain>
        <tissue evidence="2">Whole body</tissue>
    </source>
</reference>
<proteinExistence type="inferred from homology"/>
<dbReference type="GO" id="GO:0006887">
    <property type="term" value="P:exocytosis"/>
    <property type="evidence" value="ECO:0007669"/>
    <property type="project" value="TreeGrafter"/>
</dbReference>
<dbReference type="GO" id="GO:0071203">
    <property type="term" value="C:WASH complex"/>
    <property type="evidence" value="ECO:0007669"/>
    <property type="project" value="InterPro"/>
</dbReference>
<evidence type="ECO:0008006" key="4">
    <source>
        <dbReference type="Google" id="ProtNLM"/>
    </source>
</evidence>
<name>A0A8K0CAZ9_IGNLU</name>
<evidence type="ECO:0000313" key="2">
    <source>
        <dbReference type="EMBL" id="KAF2880972.1"/>
    </source>
</evidence>
<dbReference type="PANTHER" id="PTHR13015">
    <property type="entry name" value="PROTEIN AD-016-RELATED"/>
    <property type="match status" value="1"/>
</dbReference>
<comment type="caution">
    <text evidence="2">The sequence shown here is derived from an EMBL/GenBank/DDBJ whole genome shotgun (WGS) entry which is preliminary data.</text>
</comment>
<dbReference type="PANTHER" id="PTHR13015:SF0">
    <property type="entry name" value="WASH COMPLEX SUBUNIT 3"/>
    <property type="match status" value="1"/>
</dbReference>
<dbReference type="EMBL" id="VTPC01090880">
    <property type="protein sequence ID" value="KAF2880972.1"/>
    <property type="molecule type" value="Genomic_DNA"/>
</dbReference>